<evidence type="ECO:0000313" key="2">
    <source>
        <dbReference type="Proteomes" id="UP000828390"/>
    </source>
</evidence>
<reference evidence="1" key="1">
    <citation type="journal article" date="2019" name="bioRxiv">
        <title>The Genome of the Zebra Mussel, Dreissena polymorpha: A Resource for Invasive Species Research.</title>
        <authorList>
            <person name="McCartney M.A."/>
            <person name="Auch B."/>
            <person name="Kono T."/>
            <person name="Mallez S."/>
            <person name="Zhang Y."/>
            <person name="Obille A."/>
            <person name="Becker A."/>
            <person name="Abrahante J.E."/>
            <person name="Garbe J."/>
            <person name="Badalamenti J.P."/>
            <person name="Herman A."/>
            <person name="Mangelson H."/>
            <person name="Liachko I."/>
            <person name="Sullivan S."/>
            <person name="Sone E.D."/>
            <person name="Koren S."/>
            <person name="Silverstein K.A.T."/>
            <person name="Beckman K.B."/>
            <person name="Gohl D.M."/>
        </authorList>
    </citation>
    <scope>NUCLEOTIDE SEQUENCE</scope>
    <source>
        <strain evidence="1">Duluth1</strain>
        <tissue evidence="1">Whole animal</tissue>
    </source>
</reference>
<comment type="caution">
    <text evidence="1">The sequence shown here is derived from an EMBL/GenBank/DDBJ whole genome shotgun (WGS) entry which is preliminary data.</text>
</comment>
<keyword evidence="2" id="KW-1185">Reference proteome</keyword>
<reference evidence="1" key="2">
    <citation type="submission" date="2020-11" db="EMBL/GenBank/DDBJ databases">
        <authorList>
            <person name="McCartney M.A."/>
            <person name="Auch B."/>
            <person name="Kono T."/>
            <person name="Mallez S."/>
            <person name="Becker A."/>
            <person name="Gohl D.M."/>
            <person name="Silverstein K.A.T."/>
            <person name="Koren S."/>
            <person name="Bechman K.B."/>
            <person name="Herman A."/>
            <person name="Abrahante J.E."/>
            <person name="Garbe J."/>
        </authorList>
    </citation>
    <scope>NUCLEOTIDE SEQUENCE</scope>
    <source>
        <strain evidence="1">Duluth1</strain>
        <tissue evidence="1">Whole animal</tissue>
    </source>
</reference>
<evidence type="ECO:0000313" key="1">
    <source>
        <dbReference type="EMBL" id="KAH3712156.1"/>
    </source>
</evidence>
<dbReference type="AlphaFoldDB" id="A0A9D4BQ05"/>
<protein>
    <submittedName>
        <fullName evidence="1">Uncharacterized protein</fullName>
    </submittedName>
</protein>
<organism evidence="1 2">
    <name type="scientific">Dreissena polymorpha</name>
    <name type="common">Zebra mussel</name>
    <name type="synonym">Mytilus polymorpha</name>
    <dbReference type="NCBI Taxonomy" id="45954"/>
    <lineage>
        <taxon>Eukaryota</taxon>
        <taxon>Metazoa</taxon>
        <taxon>Spiralia</taxon>
        <taxon>Lophotrochozoa</taxon>
        <taxon>Mollusca</taxon>
        <taxon>Bivalvia</taxon>
        <taxon>Autobranchia</taxon>
        <taxon>Heteroconchia</taxon>
        <taxon>Euheterodonta</taxon>
        <taxon>Imparidentia</taxon>
        <taxon>Neoheterodontei</taxon>
        <taxon>Myida</taxon>
        <taxon>Dreissenoidea</taxon>
        <taxon>Dreissenidae</taxon>
        <taxon>Dreissena</taxon>
    </lineage>
</organism>
<sequence length="297" mass="33184">MILYLFKALEVILKIPTVIGCKKCRGMLQIYIHSSADSSDEDHIRSMLAKYEVDKIHFSRRITKQLCCSGDSLFGGQGTLGGFVLKHKSTFVSVRDQALVPVAVQAASIDTLVALVSRHVVQTNQTLLVDGMQQPIGHIAQIRSDEEIDIWPVDVDDACRAMCDTAFRTEHCVRMRVTQLRKKENIQELRGAPVHIWGAQSKPGLGTLYGFDLRDRNGLNVIVRDRTHEAPFAQEGDSGAMVCYYDARNGGMLYAIAMVGKIMRESDGSEQEYIAQIVDDALQKLAIWNECEYEFVG</sequence>
<dbReference type="Proteomes" id="UP000828390">
    <property type="component" value="Unassembled WGS sequence"/>
</dbReference>
<dbReference type="EMBL" id="JAIWYP010000014">
    <property type="protein sequence ID" value="KAH3712156.1"/>
    <property type="molecule type" value="Genomic_DNA"/>
</dbReference>
<gene>
    <name evidence="1" type="ORF">DPMN_071835</name>
</gene>
<accession>A0A9D4BQ05</accession>
<name>A0A9D4BQ05_DREPO</name>
<proteinExistence type="predicted"/>